<protein>
    <submittedName>
        <fullName evidence="10">Phosphoribosylglycinamide formyltransferase 2</fullName>
    </submittedName>
</protein>
<dbReference type="InterPro" id="IPR013815">
    <property type="entry name" value="ATP_grasp_subdomain_1"/>
</dbReference>
<evidence type="ECO:0000256" key="1">
    <source>
        <dbReference type="ARBA" id="ARBA00001936"/>
    </source>
</evidence>
<accession>A0A9W6ESD1</accession>
<evidence type="ECO:0000256" key="6">
    <source>
        <dbReference type="ARBA" id="ARBA00023211"/>
    </source>
</evidence>
<dbReference type="GO" id="GO:0005524">
    <property type="term" value="F:ATP binding"/>
    <property type="evidence" value="ECO:0007669"/>
    <property type="project" value="UniProtKB-UniRule"/>
</dbReference>
<comment type="caution">
    <text evidence="10">The sequence shown here is derived from an EMBL/GenBank/DDBJ whole genome shotgun (WGS) entry which is preliminary data.</text>
</comment>
<dbReference type="RefSeq" id="WP_286136104.1">
    <property type="nucleotide sequence ID" value="NZ_BRPL01000002.1"/>
</dbReference>
<dbReference type="PANTHER" id="PTHR11609">
    <property type="entry name" value="PURINE BIOSYNTHESIS PROTEIN 6/7, PUR6/7"/>
    <property type="match status" value="1"/>
</dbReference>
<evidence type="ECO:0000256" key="3">
    <source>
        <dbReference type="ARBA" id="ARBA00022741"/>
    </source>
</evidence>
<evidence type="ECO:0000256" key="2">
    <source>
        <dbReference type="ARBA" id="ARBA00001946"/>
    </source>
</evidence>
<dbReference type="GO" id="GO:0006164">
    <property type="term" value="P:purine nucleotide biosynthetic process"/>
    <property type="evidence" value="ECO:0007669"/>
    <property type="project" value="UniProtKB-KW"/>
</dbReference>
<keyword evidence="3 8" id="KW-0547">Nucleotide-binding</keyword>
<comment type="pathway">
    <text evidence="7">Purine metabolism.</text>
</comment>
<evidence type="ECO:0000256" key="5">
    <source>
        <dbReference type="ARBA" id="ARBA00022840"/>
    </source>
</evidence>
<keyword evidence="11" id="KW-1185">Reference proteome</keyword>
<organism evidence="10 11">
    <name type="scientific">Philodulcilactobacillus myokoensis</name>
    <dbReference type="NCBI Taxonomy" id="2929573"/>
    <lineage>
        <taxon>Bacteria</taxon>
        <taxon>Bacillati</taxon>
        <taxon>Bacillota</taxon>
        <taxon>Bacilli</taxon>
        <taxon>Lactobacillales</taxon>
        <taxon>Lactobacillaceae</taxon>
        <taxon>Philodulcilactobacillus</taxon>
    </lineage>
</organism>
<keyword evidence="5 8" id="KW-0067">ATP-binding</keyword>
<keyword evidence="4" id="KW-0658">Purine biosynthesis</keyword>
<evidence type="ECO:0000313" key="11">
    <source>
        <dbReference type="Proteomes" id="UP001144204"/>
    </source>
</evidence>
<reference evidence="10" key="2">
    <citation type="journal article" date="2023" name="PLoS ONE">
        <title>Philodulcilactobacillus myokoensis gen. nov., sp. nov., a fructophilic, acidophilic, and agar-phobic lactic acid bacterium isolated from fermented vegetable extracts.</title>
        <authorList>
            <person name="Kouya T."/>
            <person name="Ishiyama Y."/>
            <person name="Ohashi S."/>
            <person name="Kumakubo R."/>
            <person name="Yamazaki T."/>
            <person name="Otaki T."/>
        </authorList>
    </citation>
    <scope>NUCLEOTIDE SEQUENCE</scope>
    <source>
        <strain evidence="10">WR16-4</strain>
    </source>
</reference>
<evidence type="ECO:0000256" key="7">
    <source>
        <dbReference type="ARBA" id="ARBA00025704"/>
    </source>
</evidence>
<dbReference type="InterPro" id="IPR011761">
    <property type="entry name" value="ATP-grasp"/>
</dbReference>
<name>A0A9W6ESD1_9LACO</name>
<comment type="cofactor">
    <cofactor evidence="1">
        <name>Mn(2+)</name>
        <dbReference type="ChEBI" id="CHEBI:29035"/>
    </cofactor>
</comment>
<evidence type="ECO:0000256" key="8">
    <source>
        <dbReference type="PROSITE-ProRule" id="PRU00409"/>
    </source>
</evidence>
<dbReference type="Gene3D" id="3.40.50.20">
    <property type="match status" value="1"/>
</dbReference>
<evidence type="ECO:0000256" key="4">
    <source>
        <dbReference type="ARBA" id="ARBA00022755"/>
    </source>
</evidence>
<dbReference type="AlphaFoldDB" id="A0A9W6ESD1"/>
<dbReference type="PROSITE" id="PS50975">
    <property type="entry name" value="ATP_GRASP"/>
    <property type="match status" value="1"/>
</dbReference>
<evidence type="ECO:0000259" key="9">
    <source>
        <dbReference type="PROSITE" id="PS50975"/>
    </source>
</evidence>
<gene>
    <name evidence="10" type="primary">purK2</name>
    <name evidence="10" type="ORF">WR164_06190</name>
</gene>
<feature type="domain" description="ATP-grasp" evidence="9">
    <location>
        <begin position="111"/>
        <end position="297"/>
    </location>
</feature>
<dbReference type="InterPro" id="IPR003135">
    <property type="entry name" value="ATP-grasp_carboxylate-amine"/>
</dbReference>
<dbReference type="Gene3D" id="3.30.470.20">
    <property type="entry name" value="ATP-grasp fold, B domain"/>
    <property type="match status" value="1"/>
</dbReference>
<comment type="cofactor">
    <cofactor evidence="2">
        <name>Mg(2+)</name>
        <dbReference type="ChEBI" id="CHEBI:18420"/>
    </cofactor>
</comment>
<dbReference type="Proteomes" id="UP001144204">
    <property type="component" value="Unassembled WGS sequence"/>
</dbReference>
<dbReference type="InterPro" id="IPR016185">
    <property type="entry name" value="PreATP-grasp_dom_sf"/>
</dbReference>
<dbReference type="EMBL" id="BRPL01000002">
    <property type="protein sequence ID" value="GLB46640.1"/>
    <property type="molecule type" value="Genomic_DNA"/>
</dbReference>
<dbReference type="Pfam" id="PF02222">
    <property type="entry name" value="ATP-grasp"/>
    <property type="match status" value="1"/>
</dbReference>
<proteinExistence type="predicted"/>
<dbReference type="SUPFAM" id="SSF52440">
    <property type="entry name" value="PreATP-grasp domain"/>
    <property type="match status" value="1"/>
</dbReference>
<dbReference type="Pfam" id="PF22660">
    <property type="entry name" value="RS_preATP-grasp-like"/>
    <property type="match status" value="1"/>
</dbReference>
<reference evidence="10" key="1">
    <citation type="submission" date="2022-07" db="EMBL/GenBank/DDBJ databases">
        <authorList>
            <person name="Kouya T."/>
            <person name="Ishiyama Y."/>
        </authorList>
    </citation>
    <scope>NUCLEOTIDE SEQUENCE</scope>
    <source>
        <strain evidence="10">WR16-4</strain>
    </source>
</reference>
<dbReference type="Gene3D" id="3.30.1490.20">
    <property type="entry name" value="ATP-grasp fold, A domain"/>
    <property type="match status" value="1"/>
</dbReference>
<evidence type="ECO:0000313" key="10">
    <source>
        <dbReference type="EMBL" id="GLB46640.1"/>
    </source>
</evidence>
<dbReference type="GO" id="GO:0005829">
    <property type="term" value="C:cytosol"/>
    <property type="evidence" value="ECO:0007669"/>
    <property type="project" value="TreeGrafter"/>
</dbReference>
<dbReference type="GO" id="GO:0046872">
    <property type="term" value="F:metal ion binding"/>
    <property type="evidence" value="ECO:0007669"/>
    <property type="project" value="InterPro"/>
</dbReference>
<sequence length="374" mass="42716">MINKALQPGDTIGIIGESIGNIHLIMEAKQLGFYVGIYTPIKIYHNQLADFCIIGDLGDKQKLKVFAKKCDIVTYSSANISSNTIKYMEQYTNVPQHSTMLDMIQDRLIKQSFFDQINVNTAPYETVVNLNDLYHAINSIGYPAILRPIQRDFNHGKQLLIKNQLDIAKADILLNYGTYVLESYIPHNKTFSVISANNSSNHQSVSFPIIQNEIVNGKIQTAFSPTTVDPLITDELKRIARKITNNIQYDGIIEISLILGSNDNIYVHNVNPFLSTSSFIFDHANINEFQMYLRAISGMPLTKIKLSKPTILQSFNQNQWRILKKQWPFPNNWQFIFYNRIDQNLKNVQGHILIESNSSVKNVLKDIKNTKAWD</sequence>
<keyword evidence="6" id="KW-0464">Manganese</keyword>
<dbReference type="SUPFAM" id="SSF56059">
    <property type="entry name" value="Glutathione synthetase ATP-binding domain-like"/>
    <property type="match status" value="1"/>
</dbReference>
<dbReference type="PANTHER" id="PTHR11609:SF5">
    <property type="entry name" value="PHOSPHORIBOSYLAMINOIMIDAZOLE CARBOXYLASE"/>
    <property type="match status" value="1"/>
</dbReference>
<dbReference type="InterPro" id="IPR054350">
    <property type="entry name" value="PurT/PurK_preATP-grasp"/>
</dbReference>